<comment type="subcellular location">
    <subcellularLocation>
        <location evidence="1">Cell membrane</location>
        <topology evidence="1">Multi-pass membrane protein</topology>
    </subcellularLocation>
</comment>
<dbReference type="InterPro" id="IPR036259">
    <property type="entry name" value="MFS_trans_sf"/>
</dbReference>
<dbReference type="AlphaFoldDB" id="A0AAJ2JV84"/>
<reference evidence="9" key="1">
    <citation type="submission" date="2023-09" db="EMBL/GenBank/DDBJ databases">
        <title>Paenibacillus sp. chi10 Genome sequencing and assembly.</title>
        <authorList>
            <person name="Kim I."/>
        </authorList>
    </citation>
    <scope>NUCLEOTIDE SEQUENCE [LARGE SCALE GENOMIC DNA]</scope>
    <source>
        <strain evidence="9">chi10</strain>
    </source>
</reference>
<dbReference type="PRINTS" id="PR01035">
    <property type="entry name" value="TCRTETA"/>
</dbReference>
<keyword evidence="9" id="KW-1185">Reference proteome</keyword>
<evidence type="ECO:0000256" key="4">
    <source>
        <dbReference type="ARBA" id="ARBA00022989"/>
    </source>
</evidence>
<dbReference type="Proteomes" id="UP001250538">
    <property type="component" value="Unassembled WGS sequence"/>
</dbReference>
<feature type="transmembrane region" description="Helical" evidence="6">
    <location>
        <begin position="130"/>
        <end position="147"/>
    </location>
</feature>
<accession>A0AAJ2JV84</accession>
<protein>
    <submittedName>
        <fullName evidence="8">MFS transporter</fullName>
    </submittedName>
</protein>
<evidence type="ECO:0000256" key="2">
    <source>
        <dbReference type="ARBA" id="ARBA00022448"/>
    </source>
</evidence>
<dbReference type="RefSeq" id="WP_315744815.1">
    <property type="nucleotide sequence ID" value="NZ_JAVYAA010000002.1"/>
</dbReference>
<dbReference type="InterPro" id="IPR001958">
    <property type="entry name" value="Tet-R_TetA/multi-R_MdtG-like"/>
</dbReference>
<evidence type="ECO:0000313" key="8">
    <source>
        <dbReference type="EMBL" id="MDT8976309.1"/>
    </source>
</evidence>
<evidence type="ECO:0000256" key="5">
    <source>
        <dbReference type="ARBA" id="ARBA00023136"/>
    </source>
</evidence>
<feature type="transmembrane region" description="Helical" evidence="6">
    <location>
        <begin position="68"/>
        <end position="86"/>
    </location>
</feature>
<evidence type="ECO:0000256" key="6">
    <source>
        <dbReference type="SAM" id="Phobius"/>
    </source>
</evidence>
<dbReference type="Pfam" id="PF07690">
    <property type="entry name" value="MFS_1"/>
    <property type="match status" value="1"/>
</dbReference>
<keyword evidence="3 6" id="KW-0812">Transmembrane</keyword>
<dbReference type="PROSITE" id="PS50850">
    <property type="entry name" value="MFS"/>
    <property type="match status" value="1"/>
</dbReference>
<dbReference type="Gene3D" id="1.20.1250.20">
    <property type="entry name" value="MFS general substrate transporter like domains"/>
    <property type="match status" value="1"/>
</dbReference>
<dbReference type="GO" id="GO:0022857">
    <property type="term" value="F:transmembrane transporter activity"/>
    <property type="evidence" value="ECO:0007669"/>
    <property type="project" value="InterPro"/>
</dbReference>
<name>A0AAJ2JV84_9BACL</name>
<evidence type="ECO:0000313" key="9">
    <source>
        <dbReference type="Proteomes" id="UP001250538"/>
    </source>
</evidence>
<dbReference type="GO" id="GO:0005886">
    <property type="term" value="C:plasma membrane"/>
    <property type="evidence" value="ECO:0007669"/>
    <property type="project" value="UniProtKB-SubCell"/>
</dbReference>
<gene>
    <name evidence="8" type="ORF">RQP50_08625</name>
</gene>
<feature type="domain" description="Major facilitator superfamily (MFS) profile" evidence="7">
    <location>
        <begin position="1"/>
        <end position="150"/>
    </location>
</feature>
<keyword evidence="2" id="KW-0813">Transport</keyword>
<keyword evidence="5 6" id="KW-0472">Membrane</keyword>
<dbReference type="InterPro" id="IPR011701">
    <property type="entry name" value="MFS"/>
</dbReference>
<sequence length="150" mass="16393">MVTFLKNNKILAILMLNIFIVMAGVGMQALLVAKIIQAFGKTKVIKGSLLLMSTAYIVLLFATHFWSIFLVTSIIFFAVSMLRPALNTQLSKMAGNEQGDVAGMNNAYMSVGNIVGPTLAGFLFDANLFAPFIAGCCILFITFLMIVRWN</sequence>
<comment type="caution">
    <text evidence="8">The sequence shown here is derived from an EMBL/GenBank/DDBJ whole genome shotgun (WGS) entry which is preliminary data.</text>
</comment>
<evidence type="ECO:0000256" key="3">
    <source>
        <dbReference type="ARBA" id="ARBA00022692"/>
    </source>
</evidence>
<feature type="transmembrane region" description="Helical" evidence="6">
    <location>
        <begin position="107"/>
        <end position="124"/>
    </location>
</feature>
<evidence type="ECO:0000256" key="1">
    <source>
        <dbReference type="ARBA" id="ARBA00004651"/>
    </source>
</evidence>
<evidence type="ECO:0000259" key="7">
    <source>
        <dbReference type="PROSITE" id="PS50850"/>
    </source>
</evidence>
<dbReference type="InterPro" id="IPR020846">
    <property type="entry name" value="MFS_dom"/>
</dbReference>
<dbReference type="SUPFAM" id="SSF103473">
    <property type="entry name" value="MFS general substrate transporter"/>
    <property type="match status" value="1"/>
</dbReference>
<keyword evidence="4 6" id="KW-1133">Transmembrane helix</keyword>
<feature type="transmembrane region" description="Helical" evidence="6">
    <location>
        <begin position="44"/>
        <end position="62"/>
    </location>
</feature>
<proteinExistence type="predicted"/>
<dbReference type="EMBL" id="JAVYAA010000002">
    <property type="protein sequence ID" value="MDT8976309.1"/>
    <property type="molecule type" value="Genomic_DNA"/>
</dbReference>
<organism evidence="8 9">
    <name type="scientific">Paenibacillus suaedae</name>
    <dbReference type="NCBI Taxonomy" id="3077233"/>
    <lineage>
        <taxon>Bacteria</taxon>
        <taxon>Bacillati</taxon>
        <taxon>Bacillota</taxon>
        <taxon>Bacilli</taxon>
        <taxon>Bacillales</taxon>
        <taxon>Paenibacillaceae</taxon>
        <taxon>Paenibacillus</taxon>
    </lineage>
</organism>
<feature type="transmembrane region" description="Helical" evidence="6">
    <location>
        <begin position="12"/>
        <end position="32"/>
    </location>
</feature>